<dbReference type="AlphaFoldDB" id="A0A426YL75"/>
<sequence>MYLEVSGCGDGVEEHGDTKPLVFGLVDRIHDHPCRNPHDVSSLDLVRLPVLLVKQCYGPTAYDMIDVRTETR</sequence>
<organism evidence="1 2">
    <name type="scientific">Ensete ventricosum</name>
    <name type="common">Abyssinian banana</name>
    <name type="synonym">Musa ensete</name>
    <dbReference type="NCBI Taxonomy" id="4639"/>
    <lineage>
        <taxon>Eukaryota</taxon>
        <taxon>Viridiplantae</taxon>
        <taxon>Streptophyta</taxon>
        <taxon>Embryophyta</taxon>
        <taxon>Tracheophyta</taxon>
        <taxon>Spermatophyta</taxon>
        <taxon>Magnoliopsida</taxon>
        <taxon>Liliopsida</taxon>
        <taxon>Zingiberales</taxon>
        <taxon>Musaceae</taxon>
        <taxon>Ensete</taxon>
    </lineage>
</organism>
<accession>A0A426YL75</accession>
<name>A0A426YL75_ENSVE</name>
<dbReference type="Proteomes" id="UP000287651">
    <property type="component" value="Unassembled WGS sequence"/>
</dbReference>
<gene>
    <name evidence="1" type="ORF">B296_00028026</name>
</gene>
<dbReference type="EMBL" id="AMZH03011676">
    <property type="protein sequence ID" value="RRT52426.1"/>
    <property type="molecule type" value="Genomic_DNA"/>
</dbReference>
<protein>
    <submittedName>
        <fullName evidence="1">Uncharacterized protein</fullName>
    </submittedName>
</protein>
<comment type="caution">
    <text evidence="1">The sequence shown here is derived from an EMBL/GenBank/DDBJ whole genome shotgun (WGS) entry which is preliminary data.</text>
</comment>
<evidence type="ECO:0000313" key="2">
    <source>
        <dbReference type="Proteomes" id="UP000287651"/>
    </source>
</evidence>
<evidence type="ECO:0000313" key="1">
    <source>
        <dbReference type="EMBL" id="RRT52426.1"/>
    </source>
</evidence>
<reference evidence="1 2" key="1">
    <citation type="journal article" date="2014" name="Agronomy (Basel)">
        <title>A Draft Genome Sequence for Ensete ventricosum, the Drought-Tolerant Tree Against Hunger.</title>
        <authorList>
            <person name="Harrison J."/>
            <person name="Moore K.A."/>
            <person name="Paszkiewicz K."/>
            <person name="Jones T."/>
            <person name="Grant M."/>
            <person name="Ambacheew D."/>
            <person name="Muzemil S."/>
            <person name="Studholme D.J."/>
        </authorList>
    </citation>
    <scope>NUCLEOTIDE SEQUENCE [LARGE SCALE GENOMIC DNA]</scope>
</reference>
<proteinExistence type="predicted"/>